<dbReference type="Proteomes" id="UP001356095">
    <property type="component" value="Unassembled WGS sequence"/>
</dbReference>
<organism evidence="5 6">
    <name type="scientific">Nocardiopsis codii</name>
    <dbReference type="NCBI Taxonomy" id="3065942"/>
    <lineage>
        <taxon>Bacteria</taxon>
        <taxon>Bacillati</taxon>
        <taxon>Actinomycetota</taxon>
        <taxon>Actinomycetes</taxon>
        <taxon>Streptosporangiales</taxon>
        <taxon>Nocardiopsidaceae</taxon>
        <taxon>Nocardiopsis</taxon>
    </lineage>
</organism>
<proteinExistence type="inferred from homology"/>
<dbReference type="InterPro" id="IPR050319">
    <property type="entry name" value="ABC_transp_ATP-bind"/>
</dbReference>
<dbReference type="InterPro" id="IPR027417">
    <property type="entry name" value="P-loop_NTPase"/>
</dbReference>
<gene>
    <name evidence="5" type="ORF">Q8791_18935</name>
</gene>
<dbReference type="PANTHER" id="PTHR43776">
    <property type="entry name" value="TRANSPORT ATP-BINDING PROTEIN"/>
    <property type="match status" value="1"/>
</dbReference>
<dbReference type="GO" id="GO:0005524">
    <property type="term" value="F:ATP binding"/>
    <property type="evidence" value="ECO:0007669"/>
    <property type="project" value="UniProtKB-KW"/>
</dbReference>
<keyword evidence="3" id="KW-0547">Nucleotide-binding</keyword>
<name>A0ABU7KAM2_9ACTN</name>
<dbReference type="PANTHER" id="PTHR43776:SF7">
    <property type="entry name" value="D,D-DIPEPTIDE TRANSPORT ATP-BINDING PROTEIN DDPF-RELATED"/>
    <property type="match status" value="1"/>
</dbReference>
<keyword evidence="4 5" id="KW-0067">ATP-binding</keyword>
<evidence type="ECO:0000256" key="2">
    <source>
        <dbReference type="ARBA" id="ARBA00022448"/>
    </source>
</evidence>
<dbReference type="EMBL" id="JAUZMY010000018">
    <property type="protein sequence ID" value="MEE2039296.1"/>
    <property type="molecule type" value="Genomic_DNA"/>
</dbReference>
<keyword evidence="2" id="KW-0813">Transport</keyword>
<comment type="similarity">
    <text evidence="1">Belongs to the ABC transporter superfamily.</text>
</comment>
<keyword evidence="6" id="KW-1185">Reference proteome</keyword>
<dbReference type="Gene3D" id="3.40.50.300">
    <property type="entry name" value="P-loop containing nucleotide triphosphate hydrolases"/>
    <property type="match status" value="1"/>
</dbReference>
<evidence type="ECO:0000256" key="4">
    <source>
        <dbReference type="ARBA" id="ARBA00022840"/>
    </source>
</evidence>
<accession>A0ABU7KAM2</accession>
<protein>
    <submittedName>
        <fullName evidence="5">ABC transporter ATP-binding protein</fullName>
    </submittedName>
</protein>
<comment type="caution">
    <text evidence="5">The sequence shown here is derived from an EMBL/GenBank/DDBJ whole genome shotgun (WGS) entry which is preliminary data.</text>
</comment>
<evidence type="ECO:0000256" key="3">
    <source>
        <dbReference type="ARBA" id="ARBA00022741"/>
    </source>
</evidence>
<evidence type="ECO:0000256" key="1">
    <source>
        <dbReference type="ARBA" id="ARBA00005417"/>
    </source>
</evidence>
<evidence type="ECO:0000313" key="5">
    <source>
        <dbReference type="EMBL" id="MEE2039296.1"/>
    </source>
</evidence>
<reference evidence="5 6" key="1">
    <citation type="submission" date="2023-08" db="EMBL/GenBank/DDBJ databases">
        <authorList>
            <person name="Girao M."/>
            <person name="Carvalho M.F."/>
        </authorList>
    </citation>
    <scope>NUCLEOTIDE SEQUENCE [LARGE SCALE GENOMIC DNA]</scope>
    <source>
        <strain evidence="5 6">CT-R113</strain>
    </source>
</reference>
<sequence>VSTQDQVLRLLSELQDDFGLTYIFVAHDLAVVRQVSDRVAVMRSGEVVESGDSDSVYENPQSDYTRQLLTAAPVLDPDEARRLRAERVEKRANSEAA</sequence>
<dbReference type="SUPFAM" id="SSF52540">
    <property type="entry name" value="P-loop containing nucleoside triphosphate hydrolases"/>
    <property type="match status" value="1"/>
</dbReference>
<feature type="non-terminal residue" evidence="5">
    <location>
        <position position="1"/>
    </location>
</feature>
<evidence type="ECO:0000313" key="6">
    <source>
        <dbReference type="Proteomes" id="UP001356095"/>
    </source>
</evidence>